<name>A0ABM7LJK2_9ACTN</name>
<organism evidence="1 2">
    <name type="scientific">Actinoplanes ianthinogenes</name>
    <dbReference type="NCBI Taxonomy" id="122358"/>
    <lineage>
        <taxon>Bacteria</taxon>
        <taxon>Bacillati</taxon>
        <taxon>Actinomycetota</taxon>
        <taxon>Actinomycetes</taxon>
        <taxon>Micromonosporales</taxon>
        <taxon>Micromonosporaceae</taxon>
        <taxon>Actinoplanes</taxon>
    </lineage>
</organism>
<dbReference type="EMBL" id="AP023356">
    <property type="protein sequence ID" value="BCJ39437.1"/>
    <property type="molecule type" value="Genomic_DNA"/>
</dbReference>
<evidence type="ECO:0000313" key="1">
    <source>
        <dbReference type="EMBL" id="BCJ39437.1"/>
    </source>
</evidence>
<sequence length="130" mass="13570">MARRGLAVAVTVAVAAALLPGQPYGEPAAPIDPEAFCRAEEARNPGTLCSVFVVDSDARPAPVTALAFQPRATGLATDGVPGCVRGASRPVVGTTTPRLDATFDRMPADVTFELRPPRAYANSSPENRRP</sequence>
<dbReference type="Proteomes" id="UP000676967">
    <property type="component" value="Chromosome"/>
</dbReference>
<keyword evidence="2" id="KW-1185">Reference proteome</keyword>
<accession>A0ABM7LJK2</accession>
<evidence type="ECO:0000313" key="2">
    <source>
        <dbReference type="Proteomes" id="UP000676967"/>
    </source>
</evidence>
<protein>
    <submittedName>
        <fullName evidence="1">Uncharacterized protein</fullName>
    </submittedName>
</protein>
<reference evidence="1 2" key="1">
    <citation type="submission" date="2020-08" db="EMBL/GenBank/DDBJ databases">
        <title>Whole genome shotgun sequence of Actinoplanes ianthinogenes NBRC 13996.</title>
        <authorList>
            <person name="Komaki H."/>
            <person name="Tamura T."/>
        </authorList>
    </citation>
    <scope>NUCLEOTIDE SEQUENCE [LARGE SCALE GENOMIC DNA]</scope>
    <source>
        <strain evidence="1 2">NBRC 13996</strain>
    </source>
</reference>
<proteinExistence type="predicted"/>
<gene>
    <name evidence="1" type="ORF">Aiant_00940</name>
</gene>